<evidence type="ECO:0000256" key="4">
    <source>
        <dbReference type="ARBA" id="ARBA00022692"/>
    </source>
</evidence>
<dbReference type="Pfam" id="PF02386">
    <property type="entry name" value="TrkH"/>
    <property type="match status" value="1"/>
</dbReference>
<evidence type="ECO:0000256" key="5">
    <source>
        <dbReference type="ARBA" id="ARBA00022989"/>
    </source>
</evidence>
<dbReference type="STRING" id="1220589.CD32_14490"/>
<dbReference type="Proteomes" id="UP000030437">
    <property type="component" value="Unassembled WGS sequence"/>
</dbReference>
<evidence type="ECO:0000256" key="1">
    <source>
        <dbReference type="ARBA" id="ARBA00004651"/>
    </source>
</evidence>
<feature type="transmembrane region" description="Helical" evidence="8">
    <location>
        <begin position="312"/>
        <end position="332"/>
    </location>
</feature>
<dbReference type="PANTHER" id="PTHR32024">
    <property type="entry name" value="TRK SYSTEM POTASSIUM UPTAKE PROTEIN TRKG-RELATED"/>
    <property type="match status" value="1"/>
</dbReference>
<proteinExistence type="predicted"/>
<feature type="transmembrane region" description="Helical" evidence="8">
    <location>
        <begin position="353"/>
        <end position="373"/>
    </location>
</feature>
<dbReference type="AlphaFoldDB" id="A0A0A3IKB5"/>
<accession>A0A0A3IKB5</accession>
<dbReference type="GO" id="GO:0005886">
    <property type="term" value="C:plasma membrane"/>
    <property type="evidence" value="ECO:0007669"/>
    <property type="project" value="UniProtKB-SubCell"/>
</dbReference>
<dbReference type="EMBL" id="JPVP01000057">
    <property type="protein sequence ID" value="KGR83900.1"/>
    <property type="molecule type" value="Genomic_DNA"/>
</dbReference>
<sequence>MRIKRKTKQGITPFQMLVSYYFIAIAVSFGLLSLPWVLKPGIEVPAIDTLFTAVSAVSVTGLTVFDISHTYTGFGIVMLLIILQFGAIGIMSLGTFIWLLVGKKIGMRERQLIMIDHNQTSIAGVVHLIQEIAKILFAIEAFGAIILTVHFKRYFETWEESIVHGVFTSISATTNGGFDITGMSLQQFHLDYFVQFVTMLLIVLGAIGFPVLIEVKAFLKRKTPGFRFSLFTKITTATYGVLFVIGSLGIYILEIFQSFKGMKWHEAIFSAMYHSVSTRSAGLTTYDVRTFSEATDIFMSFLMFIGSSPSSVGGGIRTTTFAIAILFLITFANGRNEVQIFGKEIHQIDMFRSFAVIFLALFMVLGAMIILLITEPQATTTQIIFEITSAFGTCGMSLGITNELSFIGKGVIIVLMFIGRVGLISFLYTLGGKTKKVNYRYPKERVIIG</sequence>
<dbReference type="GO" id="GO:0008324">
    <property type="term" value="F:monoatomic cation transmembrane transporter activity"/>
    <property type="evidence" value="ECO:0007669"/>
    <property type="project" value="InterPro"/>
</dbReference>
<gene>
    <name evidence="9" type="ORF">CD32_14490</name>
</gene>
<evidence type="ECO:0000256" key="6">
    <source>
        <dbReference type="ARBA" id="ARBA00023065"/>
    </source>
</evidence>
<feature type="transmembrane region" description="Helical" evidence="8">
    <location>
        <begin position="192"/>
        <end position="213"/>
    </location>
</feature>
<evidence type="ECO:0000256" key="7">
    <source>
        <dbReference type="ARBA" id="ARBA00023136"/>
    </source>
</evidence>
<keyword evidence="2" id="KW-0813">Transport</keyword>
<keyword evidence="7 8" id="KW-0472">Membrane</keyword>
<name>A0A0A3IKB5_9BACI</name>
<feature type="transmembrane region" description="Helical" evidence="8">
    <location>
        <begin position="20"/>
        <end position="38"/>
    </location>
</feature>
<evidence type="ECO:0000256" key="3">
    <source>
        <dbReference type="ARBA" id="ARBA00022475"/>
    </source>
</evidence>
<feature type="transmembrane region" description="Helical" evidence="8">
    <location>
        <begin position="74"/>
        <end position="101"/>
    </location>
</feature>
<keyword evidence="4 8" id="KW-0812">Transmembrane</keyword>
<feature type="transmembrane region" description="Helical" evidence="8">
    <location>
        <begin position="406"/>
        <end position="430"/>
    </location>
</feature>
<feature type="transmembrane region" description="Helical" evidence="8">
    <location>
        <begin position="122"/>
        <end position="151"/>
    </location>
</feature>
<dbReference type="GO" id="GO:0030001">
    <property type="term" value="P:metal ion transport"/>
    <property type="evidence" value="ECO:0007669"/>
    <property type="project" value="UniProtKB-ARBA"/>
</dbReference>
<keyword evidence="6" id="KW-0406">Ion transport</keyword>
<dbReference type="InterPro" id="IPR003445">
    <property type="entry name" value="Cat_transpt"/>
</dbReference>
<protein>
    <submittedName>
        <fullName evidence="9">ATP synthase</fullName>
    </submittedName>
</protein>
<evidence type="ECO:0000313" key="9">
    <source>
        <dbReference type="EMBL" id="KGR83900.1"/>
    </source>
</evidence>
<dbReference type="eggNOG" id="COG0168">
    <property type="taxonomic scope" value="Bacteria"/>
</dbReference>
<evidence type="ECO:0000256" key="8">
    <source>
        <dbReference type="SAM" id="Phobius"/>
    </source>
</evidence>
<feature type="transmembrane region" description="Helical" evidence="8">
    <location>
        <begin position="234"/>
        <end position="253"/>
    </location>
</feature>
<dbReference type="OrthoDB" id="9810952at2"/>
<comment type="subcellular location">
    <subcellularLocation>
        <location evidence="1">Cell membrane</location>
        <topology evidence="1">Multi-pass membrane protein</topology>
    </subcellularLocation>
</comment>
<keyword evidence="3" id="KW-1003">Cell membrane</keyword>
<comment type="caution">
    <text evidence="9">The sequence shown here is derived from an EMBL/GenBank/DDBJ whole genome shotgun (WGS) entry which is preliminary data.</text>
</comment>
<keyword evidence="10" id="KW-1185">Reference proteome</keyword>
<evidence type="ECO:0000313" key="10">
    <source>
        <dbReference type="Proteomes" id="UP000030437"/>
    </source>
</evidence>
<dbReference type="RefSeq" id="WP_036155835.1">
    <property type="nucleotide sequence ID" value="NZ_AVCX01000004.1"/>
</dbReference>
<dbReference type="PANTHER" id="PTHR32024:SF4">
    <property type="entry name" value="KTR SYSTEM POTASSIUM UPTAKE PROTEIN D"/>
    <property type="match status" value="1"/>
</dbReference>
<organism evidence="9 10">
    <name type="scientific">Lysinibacillus odysseyi 34hs-1 = NBRC 100172</name>
    <dbReference type="NCBI Taxonomy" id="1220589"/>
    <lineage>
        <taxon>Bacteria</taxon>
        <taxon>Bacillati</taxon>
        <taxon>Bacillota</taxon>
        <taxon>Bacilli</taxon>
        <taxon>Bacillales</taxon>
        <taxon>Bacillaceae</taxon>
        <taxon>Lysinibacillus</taxon>
    </lineage>
</organism>
<reference evidence="9 10" key="1">
    <citation type="submission" date="2014-02" db="EMBL/GenBank/DDBJ databases">
        <title>Draft genome sequence of Lysinibacillus odysseyi NBRC 100172.</title>
        <authorList>
            <person name="Zhang F."/>
            <person name="Wang G."/>
            <person name="Zhang L."/>
        </authorList>
    </citation>
    <scope>NUCLEOTIDE SEQUENCE [LARGE SCALE GENOMIC DNA]</scope>
    <source>
        <strain evidence="9 10">NBRC 100172</strain>
    </source>
</reference>
<keyword evidence="5 8" id="KW-1133">Transmembrane helix</keyword>
<evidence type="ECO:0000256" key="2">
    <source>
        <dbReference type="ARBA" id="ARBA00022448"/>
    </source>
</evidence>